<proteinExistence type="inferred from homology"/>
<evidence type="ECO:0000313" key="4">
    <source>
        <dbReference type="Proteomes" id="UP000682403"/>
    </source>
</evidence>
<dbReference type="Pfam" id="PF13561">
    <property type="entry name" value="adh_short_C2"/>
    <property type="match status" value="1"/>
</dbReference>
<protein>
    <submittedName>
        <fullName evidence="3">SDR family oxidoreductase</fullName>
    </submittedName>
</protein>
<dbReference type="Gene3D" id="3.40.50.720">
    <property type="entry name" value="NAD(P)-binding Rossmann-like Domain"/>
    <property type="match status" value="1"/>
</dbReference>
<evidence type="ECO:0000256" key="1">
    <source>
        <dbReference type="ARBA" id="ARBA00006484"/>
    </source>
</evidence>
<dbReference type="PROSITE" id="PS00061">
    <property type="entry name" value="ADH_SHORT"/>
    <property type="match status" value="1"/>
</dbReference>
<dbReference type="InterPro" id="IPR020904">
    <property type="entry name" value="Sc_DH/Rdtase_CS"/>
</dbReference>
<dbReference type="PRINTS" id="PR00080">
    <property type="entry name" value="SDRFAMILY"/>
</dbReference>
<accession>A0ABS5LIK7</accession>
<dbReference type="PANTHER" id="PTHR43477">
    <property type="entry name" value="DIHYDROANTICAPSIN 7-DEHYDROGENASE"/>
    <property type="match status" value="1"/>
</dbReference>
<organism evidence="3 4">
    <name type="scientific">Metabacillus flavus</name>
    <dbReference type="NCBI Taxonomy" id="2823519"/>
    <lineage>
        <taxon>Bacteria</taxon>
        <taxon>Bacillati</taxon>
        <taxon>Bacillota</taxon>
        <taxon>Bacilli</taxon>
        <taxon>Bacillales</taxon>
        <taxon>Bacillaceae</taxon>
        <taxon>Metabacillus</taxon>
    </lineage>
</organism>
<sequence length="249" mass="27149">MQNKVVIISGATSGIGMAAALTFAEKGASVYALGRNEECGRKLESKAENLEGTITFSKTDVGREESVKEFFERLGEEQDGFHVLFNNAGIGNTAIGPLSRIDEEDWEKLFNTNLKSQYFMLKHAEKYFSKNEPVSIINNAAIVGSEKFPPALPAYSASKAGVIAMTKSLASRFVKRNVRVNAISPGPVDTKLARGLYPNEESYEQAEKNHPRGKFGSPEEIAKAVFFLASPDSSYINGHNLIIDGGYSL</sequence>
<dbReference type="RefSeq" id="WP_211560806.1">
    <property type="nucleotide sequence ID" value="NZ_JAGVRK010000001.1"/>
</dbReference>
<dbReference type="SUPFAM" id="SSF51735">
    <property type="entry name" value="NAD(P)-binding Rossmann-fold domains"/>
    <property type="match status" value="1"/>
</dbReference>
<dbReference type="CDD" id="cd05233">
    <property type="entry name" value="SDR_c"/>
    <property type="match status" value="1"/>
</dbReference>
<comment type="similarity">
    <text evidence="1">Belongs to the short-chain dehydrogenases/reductases (SDR) family.</text>
</comment>
<dbReference type="PANTHER" id="PTHR43477:SF1">
    <property type="entry name" value="DIHYDROANTICAPSIN 7-DEHYDROGENASE"/>
    <property type="match status" value="1"/>
</dbReference>
<keyword evidence="2" id="KW-0560">Oxidoreductase</keyword>
<comment type="caution">
    <text evidence="3">The sequence shown here is derived from an EMBL/GenBank/DDBJ whole genome shotgun (WGS) entry which is preliminary data.</text>
</comment>
<gene>
    <name evidence="3" type="ORF">J9317_17115</name>
</gene>
<evidence type="ECO:0000256" key="2">
    <source>
        <dbReference type="ARBA" id="ARBA00023002"/>
    </source>
</evidence>
<keyword evidence="4" id="KW-1185">Reference proteome</keyword>
<dbReference type="InterPro" id="IPR036291">
    <property type="entry name" value="NAD(P)-bd_dom_sf"/>
</dbReference>
<name>A0ABS5LIK7_9BACI</name>
<dbReference type="EMBL" id="JAGVRK010000001">
    <property type="protein sequence ID" value="MBS2970469.1"/>
    <property type="molecule type" value="Genomic_DNA"/>
</dbReference>
<evidence type="ECO:0000313" key="3">
    <source>
        <dbReference type="EMBL" id="MBS2970469.1"/>
    </source>
</evidence>
<dbReference type="InterPro" id="IPR002347">
    <property type="entry name" value="SDR_fam"/>
</dbReference>
<dbReference type="PRINTS" id="PR00081">
    <property type="entry name" value="GDHRDH"/>
</dbReference>
<dbReference type="InterPro" id="IPR051122">
    <property type="entry name" value="SDR_DHRS6-like"/>
</dbReference>
<dbReference type="Proteomes" id="UP000682403">
    <property type="component" value="Unassembled WGS sequence"/>
</dbReference>
<reference evidence="3 4" key="1">
    <citation type="submission" date="2021-04" db="EMBL/GenBank/DDBJ databases">
        <title>Metabacillus sp. strain KIGAM252 whole genome sequence.</title>
        <authorList>
            <person name="Seo M.-J."/>
            <person name="Cho E.-S."/>
            <person name="Hwang C.Y."/>
            <person name="Yoon D.J."/>
        </authorList>
    </citation>
    <scope>NUCLEOTIDE SEQUENCE [LARGE SCALE GENOMIC DNA]</scope>
    <source>
        <strain evidence="3 4">KIGAM252</strain>
    </source>
</reference>